<sequence>MLFPERALVLGAVLVGSLGDEPVRRQLFDAQSAEEAAPLDRRILSALERAVEALGSRYEMMYVDAASGLRFAA</sequence>
<gene>
    <name evidence="1" type="ORF">V5799_028106</name>
</gene>
<name>A0AAQ4DDT5_AMBAM</name>
<dbReference type="EMBL" id="JARKHS020032127">
    <property type="protein sequence ID" value="KAK8760625.1"/>
    <property type="molecule type" value="Genomic_DNA"/>
</dbReference>
<evidence type="ECO:0000313" key="1">
    <source>
        <dbReference type="EMBL" id="KAK8760625.1"/>
    </source>
</evidence>
<feature type="non-terminal residue" evidence="1">
    <location>
        <position position="73"/>
    </location>
</feature>
<dbReference type="Proteomes" id="UP001321473">
    <property type="component" value="Unassembled WGS sequence"/>
</dbReference>
<proteinExistence type="predicted"/>
<keyword evidence="2" id="KW-1185">Reference proteome</keyword>
<organism evidence="1 2">
    <name type="scientific">Amblyomma americanum</name>
    <name type="common">Lone star tick</name>
    <dbReference type="NCBI Taxonomy" id="6943"/>
    <lineage>
        <taxon>Eukaryota</taxon>
        <taxon>Metazoa</taxon>
        <taxon>Ecdysozoa</taxon>
        <taxon>Arthropoda</taxon>
        <taxon>Chelicerata</taxon>
        <taxon>Arachnida</taxon>
        <taxon>Acari</taxon>
        <taxon>Parasitiformes</taxon>
        <taxon>Ixodida</taxon>
        <taxon>Ixodoidea</taxon>
        <taxon>Ixodidae</taxon>
        <taxon>Amblyomminae</taxon>
        <taxon>Amblyomma</taxon>
    </lineage>
</organism>
<dbReference type="AlphaFoldDB" id="A0AAQ4DDT5"/>
<evidence type="ECO:0000313" key="2">
    <source>
        <dbReference type="Proteomes" id="UP001321473"/>
    </source>
</evidence>
<accession>A0AAQ4DDT5</accession>
<comment type="caution">
    <text evidence="1">The sequence shown here is derived from an EMBL/GenBank/DDBJ whole genome shotgun (WGS) entry which is preliminary data.</text>
</comment>
<protein>
    <submittedName>
        <fullName evidence="1">Uncharacterized protein</fullName>
    </submittedName>
</protein>
<reference evidence="1 2" key="1">
    <citation type="journal article" date="2023" name="Arcadia Sci">
        <title>De novo assembly of a long-read Amblyomma americanum tick genome.</title>
        <authorList>
            <person name="Chou S."/>
            <person name="Poskanzer K.E."/>
            <person name="Rollins M."/>
            <person name="Thuy-Boun P.S."/>
        </authorList>
    </citation>
    <scope>NUCLEOTIDE SEQUENCE [LARGE SCALE GENOMIC DNA]</scope>
    <source>
        <strain evidence="1">F_SG_1</strain>
        <tissue evidence="1">Salivary glands</tissue>
    </source>
</reference>